<protein>
    <submittedName>
        <fullName evidence="1">Uncharacterized protein</fullName>
    </submittedName>
</protein>
<dbReference type="GeneID" id="93978999"/>
<reference evidence="1 2" key="1">
    <citation type="submission" date="2020-08" db="EMBL/GenBank/DDBJ databases">
        <title>Sequencing the genomes of 1000 actinobacteria strains.</title>
        <authorList>
            <person name="Klenk H.-P."/>
        </authorList>
    </citation>
    <scope>NUCLEOTIDE SEQUENCE [LARGE SCALE GENOMIC DNA]</scope>
    <source>
        <strain evidence="1 2">DSM 41827</strain>
    </source>
</reference>
<dbReference type="RefSeq" id="WP_128788301.1">
    <property type="nucleotide sequence ID" value="NZ_BAAAHW010000011.1"/>
</dbReference>
<organism evidence="1 2">
    <name type="scientific">Streptomyces murinus</name>
    <dbReference type="NCBI Taxonomy" id="33900"/>
    <lineage>
        <taxon>Bacteria</taxon>
        <taxon>Bacillati</taxon>
        <taxon>Actinomycetota</taxon>
        <taxon>Actinomycetes</taxon>
        <taxon>Kitasatosporales</taxon>
        <taxon>Streptomycetaceae</taxon>
        <taxon>Streptomyces</taxon>
    </lineage>
</organism>
<keyword evidence="2" id="KW-1185">Reference proteome</keyword>
<dbReference type="AlphaFoldDB" id="A0A7W3RJF0"/>
<name>A0A7W3RJF0_STRMR</name>
<accession>A0A7W3RJF0</accession>
<proteinExistence type="predicted"/>
<sequence>MMLPPVHEKTELIEVVRITDPLRHYGAEDLVGDDVAIWEAAQVGETLTLIGSMPDSELYRCFNPGWGVRAHGVTGPLFQIAFCFQCHGARLWGPGVPGELTGIHTFDPDSPPALELLQRFRDSAPGPTA</sequence>
<evidence type="ECO:0000313" key="1">
    <source>
        <dbReference type="EMBL" id="MBA9051283.1"/>
    </source>
</evidence>
<gene>
    <name evidence="1" type="ORF">HDA42_000461</name>
</gene>
<dbReference type="Proteomes" id="UP000577386">
    <property type="component" value="Unassembled WGS sequence"/>
</dbReference>
<comment type="caution">
    <text evidence="1">The sequence shown here is derived from an EMBL/GenBank/DDBJ whole genome shotgun (WGS) entry which is preliminary data.</text>
</comment>
<evidence type="ECO:0000313" key="2">
    <source>
        <dbReference type="Proteomes" id="UP000577386"/>
    </source>
</evidence>
<dbReference type="EMBL" id="JACJIJ010000002">
    <property type="protein sequence ID" value="MBA9051283.1"/>
    <property type="molecule type" value="Genomic_DNA"/>
</dbReference>